<organism evidence="2 3">
    <name type="scientific">Drechmeria coniospora</name>
    <name type="common">Nematophagous fungus</name>
    <name type="synonym">Meria coniospora</name>
    <dbReference type="NCBI Taxonomy" id="98403"/>
    <lineage>
        <taxon>Eukaryota</taxon>
        <taxon>Fungi</taxon>
        <taxon>Dikarya</taxon>
        <taxon>Ascomycota</taxon>
        <taxon>Pezizomycotina</taxon>
        <taxon>Sordariomycetes</taxon>
        <taxon>Hypocreomycetidae</taxon>
        <taxon>Hypocreales</taxon>
        <taxon>Ophiocordycipitaceae</taxon>
        <taxon>Drechmeria</taxon>
    </lineage>
</organism>
<dbReference type="GeneID" id="63714131"/>
<evidence type="ECO:0000313" key="3">
    <source>
        <dbReference type="Proteomes" id="UP000076580"/>
    </source>
</evidence>
<sequence length="105" mass="11288">MSVGSRCRANEARPRGRGALEQGRSQRATSVRTASSTAAGNACMDKRVACGPTDCSVDRVVGSRAPWRPSQSPPLATSREGVAEGLNGREPAKKMGWYWYVLFSD</sequence>
<protein>
    <submittedName>
        <fullName evidence="2">Uncharacterized protein</fullName>
    </submittedName>
</protein>
<feature type="compositionally biased region" description="Low complexity" evidence="1">
    <location>
        <begin position="25"/>
        <end position="39"/>
    </location>
</feature>
<accession>A0A151GTF6</accession>
<keyword evidence="3" id="KW-1185">Reference proteome</keyword>
<proteinExistence type="predicted"/>
<dbReference type="EMBL" id="LAYC01000001">
    <property type="protein sequence ID" value="KYK60351.1"/>
    <property type="molecule type" value="Genomic_DNA"/>
</dbReference>
<dbReference type="RefSeq" id="XP_040659703.1">
    <property type="nucleotide sequence ID" value="XM_040798820.1"/>
</dbReference>
<gene>
    <name evidence="2" type="ORF">DCS_01488</name>
</gene>
<dbReference type="InParanoid" id="A0A151GTF6"/>
<dbReference type="Proteomes" id="UP000076580">
    <property type="component" value="Chromosome 01"/>
</dbReference>
<feature type="region of interest" description="Disordered" evidence="1">
    <location>
        <begin position="1"/>
        <end position="39"/>
    </location>
</feature>
<name>A0A151GTF6_DRECN</name>
<evidence type="ECO:0000313" key="2">
    <source>
        <dbReference type="EMBL" id="KYK60351.1"/>
    </source>
</evidence>
<reference evidence="2 3" key="1">
    <citation type="journal article" date="2016" name="Sci. Rep.">
        <title>Insights into Adaptations to a Near-Obligate Nematode Endoparasitic Lifestyle from the Finished Genome of Drechmeria coniospora.</title>
        <authorList>
            <person name="Zhang L."/>
            <person name="Zhou Z."/>
            <person name="Guo Q."/>
            <person name="Fokkens L."/>
            <person name="Miskei M."/>
            <person name="Pocsi I."/>
            <person name="Zhang W."/>
            <person name="Chen M."/>
            <person name="Wang L."/>
            <person name="Sun Y."/>
            <person name="Donzelli B.G."/>
            <person name="Gibson D.M."/>
            <person name="Nelson D.R."/>
            <person name="Luo J.G."/>
            <person name="Rep M."/>
            <person name="Liu H."/>
            <person name="Yang S."/>
            <person name="Wang J."/>
            <person name="Krasnoff S.B."/>
            <person name="Xu Y."/>
            <person name="Molnar I."/>
            <person name="Lin M."/>
        </authorList>
    </citation>
    <scope>NUCLEOTIDE SEQUENCE [LARGE SCALE GENOMIC DNA]</scope>
    <source>
        <strain evidence="2 3">ARSEF 6962</strain>
    </source>
</reference>
<dbReference type="AlphaFoldDB" id="A0A151GTF6"/>
<evidence type="ECO:0000256" key="1">
    <source>
        <dbReference type="SAM" id="MobiDB-lite"/>
    </source>
</evidence>
<comment type="caution">
    <text evidence="2">The sequence shown here is derived from an EMBL/GenBank/DDBJ whole genome shotgun (WGS) entry which is preliminary data.</text>
</comment>